<dbReference type="AlphaFoldDB" id="A0A081C5U2"/>
<organism evidence="1 2">
    <name type="scientific">Vecturithrix granuli</name>
    <dbReference type="NCBI Taxonomy" id="1499967"/>
    <lineage>
        <taxon>Bacteria</taxon>
        <taxon>Candidatus Moduliflexota</taxon>
        <taxon>Candidatus Vecturitrichia</taxon>
        <taxon>Candidatus Vecturitrichales</taxon>
        <taxon>Candidatus Vecturitrichaceae</taxon>
        <taxon>Candidatus Vecturithrix</taxon>
    </lineage>
</organism>
<protein>
    <recommendedName>
        <fullName evidence="3">Cytosolic protein</fullName>
    </recommendedName>
</protein>
<dbReference type="EMBL" id="DF820471">
    <property type="protein sequence ID" value="GAK59947.1"/>
    <property type="molecule type" value="Genomic_DNA"/>
</dbReference>
<name>A0A081C5U2_VECG1</name>
<sequence>MKTCSNYEKNLKMCNCTYDPCPHKGHCCECIAYHRQMGELPACYFPNDVQRSYDRSIRRFMQLHT</sequence>
<dbReference type="HOGENOM" id="CLU_194452_0_0_0"/>
<dbReference type="Proteomes" id="UP000030661">
    <property type="component" value="Unassembled WGS sequence"/>
</dbReference>
<gene>
    <name evidence="1" type="ORF">U27_06933</name>
</gene>
<evidence type="ECO:0008006" key="3">
    <source>
        <dbReference type="Google" id="ProtNLM"/>
    </source>
</evidence>
<evidence type="ECO:0000313" key="1">
    <source>
        <dbReference type="EMBL" id="GAK59947.1"/>
    </source>
</evidence>
<dbReference type="STRING" id="1499967.U27_06933"/>
<dbReference type="Pfam" id="PF20095">
    <property type="entry name" value="DUF6485"/>
    <property type="match status" value="1"/>
</dbReference>
<evidence type="ECO:0000313" key="2">
    <source>
        <dbReference type="Proteomes" id="UP000030661"/>
    </source>
</evidence>
<reference evidence="1 2" key="1">
    <citation type="journal article" date="2015" name="PeerJ">
        <title>First genomic representation of candidate bacterial phylum KSB3 points to enhanced environmental sensing as a trigger of wastewater bulking.</title>
        <authorList>
            <person name="Sekiguchi Y."/>
            <person name="Ohashi A."/>
            <person name="Parks D.H."/>
            <person name="Yamauchi T."/>
            <person name="Tyson G.W."/>
            <person name="Hugenholtz P."/>
        </authorList>
    </citation>
    <scope>NUCLEOTIDE SEQUENCE [LARGE SCALE GENOMIC DNA]</scope>
</reference>
<accession>A0A081C5U2</accession>
<proteinExistence type="predicted"/>
<keyword evidence="2" id="KW-1185">Reference proteome</keyword>